<evidence type="ECO:0000256" key="4">
    <source>
        <dbReference type="RuleBase" id="RU000383"/>
    </source>
</evidence>
<organism evidence="7 8">
    <name type="scientific">Rhodnius prolixus</name>
    <name type="common">Triatomid bug</name>
    <dbReference type="NCBI Taxonomy" id="13249"/>
    <lineage>
        <taxon>Eukaryota</taxon>
        <taxon>Metazoa</taxon>
        <taxon>Ecdysozoa</taxon>
        <taxon>Arthropoda</taxon>
        <taxon>Hexapoda</taxon>
        <taxon>Insecta</taxon>
        <taxon>Pterygota</taxon>
        <taxon>Neoptera</taxon>
        <taxon>Paraneoptera</taxon>
        <taxon>Hemiptera</taxon>
        <taxon>Heteroptera</taxon>
        <taxon>Panheteroptera</taxon>
        <taxon>Cimicomorpha</taxon>
        <taxon>Reduviidae</taxon>
        <taxon>Triatominae</taxon>
        <taxon>Rhodnius</taxon>
    </lineage>
</organism>
<dbReference type="SMART" id="SM00385">
    <property type="entry name" value="CYCLIN"/>
    <property type="match status" value="2"/>
</dbReference>
<evidence type="ECO:0000256" key="1">
    <source>
        <dbReference type="ARBA" id="ARBA00022618"/>
    </source>
</evidence>
<dbReference type="OMA" id="WDLCLPT"/>
<evidence type="ECO:0000256" key="3">
    <source>
        <dbReference type="ARBA" id="ARBA00023306"/>
    </source>
</evidence>
<dbReference type="eggNOG" id="KOG0654">
    <property type="taxonomic scope" value="Eukaryota"/>
</dbReference>
<keyword evidence="8" id="KW-1185">Reference proteome</keyword>
<dbReference type="Pfam" id="PF02984">
    <property type="entry name" value="Cyclin_C"/>
    <property type="match status" value="1"/>
</dbReference>
<dbReference type="GO" id="GO:0016538">
    <property type="term" value="F:cyclin-dependent protein serine/threonine kinase regulator activity"/>
    <property type="evidence" value="ECO:0007669"/>
    <property type="project" value="InterPro"/>
</dbReference>
<dbReference type="InterPro" id="IPR039361">
    <property type="entry name" value="Cyclin"/>
</dbReference>
<evidence type="ECO:0000259" key="5">
    <source>
        <dbReference type="SMART" id="SM00385"/>
    </source>
</evidence>
<sequence>MREVCMDEWYLTCYAFDINKNLKERELFGRKIQFQSPQLKYRTKLLDWLKSVAERLTLSNVTVHLGIFLIDKFMDNHNIVINRLASVALVCLLIAAKFEELDSRIPKLTDLPALVGYEMSLAEFVQLEIFVLNSFNWRISWPTPAHFAEFYSLCAVNAGDRDYNCTPHHHLSDLITSSLRDFLDVTLSDVTLLEYRSSEVAAACLLAARVEHGLRPLWPEMLETITGYTILQLQPVFNVIIETNLCEEQNLLFLQSADISHGRKRKFDETHESGYESSSPECSKHKAKLLKEL</sequence>
<dbReference type="InterPro" id="IPR006671">
    <property type="entry name" value="Cyclin_N"/>
</dbReference>
<evidence type="ECO:0000259" key="6">
    <source>
        <dbReference type="SMART" id="SM01332"/>
    </source>
</evidence>
<dbReference type="PROSITE" id="PS00292">
    <property type="entry name" value="CYCLINS"/>
    <property type="match status" value="1"/>
</dbReference>
<dbReference type="GO" id="GO:0044772">
    <property type="term" value="P:mitotic cell cycle phase transition"/>
    <property type="evidence" value="ECO:0007669"/>
    <property type="project" value="InterPro"/>
</dbReference>
<dbReference type="CDD" id="cd20529">
    <property type="entry name" value="CYCLIN_CCNJ-like_rpt2"/>
    <property type="match status" value="1"/>
</dbReference>
<dbReference type="GO" id="GO:0051301">
    <property type="term" value="P:cell division"/>
    <property type="evidence" value="ECO:0007669"/>
    <property type="project" value="UniProtKB-KW"/>
</dbReference>
<dbReference type="EMBL" id="ACPB03020751">
    <property type="status" value="NOT_ANNOTATED_CDS"/>
    <property type="molecule type" value="Genomic_DNA"/>
</dbReference>
<dbReference type="PANTHER" id="PTHR10177">
    <property type="entry name" value="CYCLINS"/>
    <property type="match status" value="1"/>
</dbReference>
<accession>T1HL47</accession>
<comment type="similarity">
    <text evidence="4">Belongs to the cyclin family.</text>
</comment>
<feature type="domain" description="Cyclin-like" evidence="5">
    <location>
        <begin position="47"/>
        <end position="133"/>
    </location>
</feature>
<dbReference type="GO" id="GO:0051726">
    <property type="term" value="P:regulation of cell cycle"/>
    <property type="evidence" value="ECO:0007669"/>
    <property type="project" value="UniProtKB-ARBA"/>
</dbReference>
<dbReference type="RefSeq" id="XP_074000039.1">
    <property type="nucleotide sequence ID" value="XM_074143938.1"/>
</dbReference>
<feature type="domain" description="Cyclin C-terminal" evidence="6">
    <location>
        <begin position="142"/>
        <end position="284"/>
    </location>
</feature>
<dbReference type="Gene3D" id="1.10.472.10">
    <property type="entry name" value="Cyclin-like"/>
    <property type="match status" value="2"/>
</dbReference>
<dbReference type="RefSeq" id="XP_074000038.1">
    <property type="nucleotide sequence ID" value="XM_074143937.1"/>
</dbReference>
<dbReference type="InParanoid" id="T1HL47"/>
<dbReference type="STRING" id="13249.T1HL47"/>
<dbReference type="InterPro" id="IPR048258">
    <property type="entry name" value="Cyclins_cyclin-box"/>
</dbReference>
<dbReference type="EnsemblMetazoa" id="RPRC004771-RA">
    <property type="protein sequence ID" value="RPRC004771-PA"/>
    <property type="gene ID" value="RPRC004771"/>
</dbReference>
<dbReference type="InterPro" id="IPR004367">
    <property type="entry name" value="Cyclin_C-dom"/>
</dbReference>
<dbReference type="SMART" id="SM01332">
    <property type="entry name" value="Cyclin_C"/>
    <property type="match status" value="1"/>
</dbReference>
<reference evidence="7" key="1">
    <citation type="submission" date="2015-05" db="UniProtKB">
        <authorList>
            <consortium name="EnsemblMetazoa"/>
        </authorList>
    </citation>
    <scope>IDENTIFICATION</scope>
</reference>
<evidence type="ECO:0000313" key="7">
    <source>
        <dbReference type="EnsemblMetazoa" id="RPRC004771-PA"/>
    </source>
</evidence>
<dbReference type="Proteomes" id="UP000015103">
    <property type="component" value="Unassembled WGS sequence"/>
</dbReference>
<proteinExistence type="inferred from homology"/>
<dbReference type="InterPro" id="IPR036915">
    <property type="entry name" value="Cyclin-like_sf"/>
</dbReference>
<keyword evidence="2 4" id="KW-0195">Cyclin</keyword>
<evidence type="ECO:0000313" key="8">
    <source>
        <dbReference type="Proteomes" id="UP000015103"/>
    </source>
</evidence>
<name>T1HL47_RHOPR</name>
<dbReference type="HOGENOM" id="CLU_063883_2_0_1"/>
<dbReference type="FunCoup" id="T1HL47">
    <property type="interactions" value="177"/>
</dbReference>
<protein>
    <submittedName>
        <fullName evidence="7">Cyclin N-terminal domain-containing protein</fullName>
    </submittedName>
</protein>
<dbReference type="AlphaFoldDB" id="T1HL47"/>
<dbReference type="InterPro" id="IPR046965">
    <property type="entry name" value="Cyclin_A/B-like"/>
</dbReference>
<dbReference type="SUPFAM" id="SSF47954">
    <property type="entry name" value="Cyclin-like"/>
    <property type="match status" value="2"/>
</dbReference>
<dbReference type="PIRSF" id="PIRSF001771">
    <property type="entry name" value="Cyclin_A_B_D_E"/>
    <property type="match status" value="1"/>
</dbReference>
<dbReference type="CDD" id="cd20528">
    <property type="entry name" value="CYCLIN_CCNJ-like_rpt1"/>
    <property type="match status" value="1"/>
</dbReference>
<feature type="domain" description="Cyclin-like" evidence="5">
    <location>
        <begin position="169"/>
        <end position="242"/>
    </location>
</feature>
<keyword evidence="3" id="KW-0131">Cell cycle</keyword>
<dbReference type="VEuPathDB" id="VectorBase:RPRC004771"/>
<dbReference type="GeneID" id="141462239"/>
<evidence type="ECO:0000256" key="2">
    <source>
        <dbReference type="ARBA" id="ARBA00023127"/>
    </source>
</evidence>
<dbReference type="Pfam" id="PF00134">
    <property type="entry name" value="Cyclin_N"/>
    <property type="match status" value="1"/>
</dbReference>
<keyword evidence="1" id="KW-0132">Cell division</keyword>
<dbReference type="FunFam" id="1.10.472.10:FF:000010">
    <property type="entry name" value="G1/S-specific cyclin Cln1"/>
    <property type="match status" value="1"/>
</dbReference>
<dbReference type="InterPro" id="IPR013763">
    <property type="entry name" value="Cyclin-like_dom"/>
</dbReference>